<keyword evidence="1" id="KW-0520">NAD</keyword>
<dbReference type="InterPro" id="IPR029479">
    <property type="entry name" value="Nitroreductase"/>
</dbReference>
<gene>
    <name evidence="3" type="ORF">GNF79_15915</name>
</gene>
<dbReference type="PANTHER" id="PTHR23026">
    <property type="entry name" value="NADPH NITROREDUCTASE"/>
    <property type="match status" value="1"/>
</dbReference>
<evidence type="ECO:0000256" key="1">
    <source>
        <dbReference type="ARBA" id="ARBA00023027"/>
    </source>
</evidence>
<dbReference type="GO" id="GO:0005829">
    <property type="term" value="C:cytosol"/>
    <property type="evidence" value="ECO:0007669"/>
    <property type="project" value="TreeGrafter"/>
</dbReference>
<evidence type="ECO:0000259" key="2">
    <source>
        <dbReference type="Pfam" id="PF00881"/>
    </source>
</evidence>
<dbReference type="InterPro" id="IPR000415">
    <property type="entry name" value="Nitroreductase-like"/>
</dbReference>
<evidence type="ECO:0000313" key="3">
    <source>
        <dbReference type="EMBL" id="MDZ5000526.1"/>
    </source>
</evidence>
<feature type="non-terminal residue" evidence="3">
    <location>
        <position position="1"/>
    </location>
</feature>
<dbReference type="Pfam" id="PF00881">
    <property type="entry name" value="Nitroreductase"/>
    <property type="match status" value="1"/>
</dbReference>
<dbReference type="AlphaFoldDB" id="A0AAW9IG26"/>
<dbReference type="InterPro" id="IPR050627">
    <property type="entry name" value="Nitroreductase/BluB"/>
</dbReference>
<comment type="caution">
    <text evidence="3">The sequence shown here is derived from an EMBL/GenBank/DDBJ whole genome shotgun (WGS) entry which is preliminary data.</text>
</comment>
<dbReference type="EMBL" id="WNVC01000403">
    <property type="protein sequence ID" value="MDZ5000526.1"/>
    <property type="molecule type" value="Genomic_DNA"/>
</dbReference>
<accession>A0AAW9IG26</accession>
<dbReference type="SUPFAM" id="SSF55469">
    <property type="entry name" value="FMN-dependent nitroreductase-like"/>
    <property type="match status" value="1"/>
</dbReference>
<dbReference type="RefSeq" id="WP_322458790.1">
    <property type="nucleotide sequence ID" value="NZ_WNVC01000403.1"/>
</dbReference>
<proteinExistence type="predicted"/>
<dbReference type="PANTHER" id="PTHR23026:SF125">
    <property type="entry name" value="OXYGEN-INSENSITIVE NAD(P)H NITROREDUCTASE"/>
    <property type="match status" value="1"/>
</dbReference>
<evidence type="ECO:0000313" key="4">
    <source>
        <dbReference type="Proteomes" id="UP001291306"/>
    </source>
</evidence>
<sequence length="134" mass="15386">NRTADDLNFDSKYFKKLFSEDKGFPKEAVDTRLNMIKNVNETRFKNNKNEINHYSREQTYIALGTMLTTSSLLGIDSCAIGSFDSEAVTKILSEKNILDTDHFNLSCMLALGYRNENPTPKTRRSFEDVVEFIK</sequence>
<organism evidence="3 4">
    <name type="scientific">Clostridium perfringens</name>
    <dbReference type="NCBI Taxonomy" id="1502"/>
    <lineage>
        <taxon>Bacteria</taxon>
        <taxon>Bacillati</taxon>
        <taxon>Bacillota</taxon>
        <taxon>Clostridia</taxon>
        <taxon>Eubacteriales</taxon>
        <taxon>Clostridiaceae</taxon>
        <taxon>Clostridium</taxon>
    </lineage>
</organism>
<dbReference type="Gene3D" id="3.40.109.10">
    <property type="entry name" value="NADH Oxidase"/>
    <property type="match status" value="1"/>
</dbReference>
<dbReference type="GO" id="GO:0046256">
    <property type="term" value="P:2,4,6-trinitrotoluene catabolic process"/>
    <property type="evidence" value="ECO:0007669"/>
    <property type="project" value="TreeGrafter"/>
</dbReference>
<reference evidence="3" key="1">
    <citation type="submission" date="2019-11" db="EMBL/GenBank/DDBJ databases">
        <title>Characterization of Clostridium perfringens isolates from swine manure treated agricultural soils.</title>
        <authorList>
            <person name="Wushke S.T."/>
        </authorList>
    </citation>
    <scope>NUCLEOTIDE SEQUENCE</scope>
    <source>
        <strain evidence="3">X26</strain>
    </source>
</reference>
<dbReference type="GO" id="GO:0046857">
    <property type="term" value="F:oxidoreductase activity, acting on other nitrogenous compounds as donors, with NAD or NADP as acceptor"/>
    <property type="evidence" value="ECO:0007669"/>
    <property type="project" value="TreeGrafter"/>
</dbReference>
<feature type="domain" description="Nitroreductase" evidence="2">
    <location>
        <begin position="42"/>
        <end position="113"/>
    </location>
</feature>
<protein>
    <submittedName>
        <fullName evidence="3">NAD(P)H-dependent oxidoreductase</fullName>
    </submittedName>
</protein>
<name>A0AAW9IG26_CLOPF</name>
<dbReference type="Proteomes" id="UP001291306">
    <property type="component" value="Unassembled WGS sequence"/>
</dbReference>